<dbReference type="AlphaFoldDB" id="A0A026WPW0"/>
<reference evidence="3" key="2">
    <citation type="journal article" date="2018" name="Genome Res.">
        <title>The genomic architecture and molecular evolution of ant odorant receptors.</title>
        <authorList>
            <person name="McKenzie S.K."/>
            <person name="Kronauer D.J.C."/>
        </authorList>
    </citation>
    <scope>NUCLEOTIDE SEQUENCE [LARGE SCALE GENOMIC DNA]</scope>
    <source>
        <strain evidence="3">Clonal line C1</strain>
    </source>
</reference>
<evidence type="ECO:0000313" key="4">
    <source>
        <dbReference type="Proteomes" id="UP000053097"/>
    </source>
</evidence>
<name>A0A026WPW0_OOCBI</name>
<dbReference type="EMBL" id="KK107152">
    <property type="protein sequence ID" value="EZA57104.1"/>
    <property type="molecule type" value="Genomic_DNA"/>
</dbReference>
<keyword evidence="1" id="KW-0732">Signal</keyword>
<organism evidence="2 4">
    <name type="scientific">Ooceraea biroi</name>
    <name type="common">Clonal raider ant</name>
    <name type="synonym">Cerapachys biroi</name>
    <dbReference type="NCBI Taxonomy" id="2015173"/>
    <lineage>
        <taxon>Eukaryota</taxon>
        <taxon>Metazoa</taxon>
        <taxon>Ecdysozoa</taxon>
        <taxon>Arthropoda</taxon>
        <taxon>Hexapoda</taxon>
        <taxon>Insecta</taxon>
        <taxon>Pterygota</taxon>
        <taxon>Neoptera</taxon>
        <taxon>Endopterygota</taxon>
        <taxon>Hymenoptera</taxon>
        <taxon>Apocrita</taxon>
        <taxon>Aculeata</taxon>
        <taxon>Formicoidea</taxon>
        <taxon>Formicidae</taxon>
        <taxon>Dorylinae</taxon>
        <taxon>Ooceraea</taxon>
    </lineage>
</organism>
<reference evidence="2 4" key="1">
    <citation type="journal article" date="2014" name="Curr. Biol.">
        <title>The genome of the clonal raider ant Cerapachys biroi.</title>
        <authorList>
            <person name="Oxley P.R."/>
            <person name="Ji L."/>
            <person name="Fetter-Pruneda I."/>
            <person name="McKenzie S.K."/>
            <person name="Li C."/>
            <person name="Hu H."/>
            <person name="Zhang G."/>
            <person name="Kronauer D.J."/>
        </authorList>
    </citation>
    <scope>NUCLEOTIDE SEQUENCE [LARGE SCALE GENOMIC DNA]</scope>
</reference>
<gene>
    <name evidence="3" type="ORF">DMN91_007199</name>
    <name evidence="2" type="ORF">X777_01710</name>
</gene>
<dbReference type="PANTHER" id="PTHR47771">
    <property type="entry name" value="LD27203P-RELATED"/>
    <property type="match status" value="1"/>
</dbReference>
<dbReference type="Proteomes" id="UP000279307">
    <property type="component" value="Chromosome 7"/>
</dbReference>
<dbReference type="EMBL" id="QOIP01000007">
    <property type="protein sequence ID" value="RLU20588.1"/>
    <property type="molecule type" value="Genomic_DNA"/>
</dbReference>
<proteinExistence type="predicted"/>
<evidence type="ECO:0000313" key="3">
    <source>
        <dbReference type="EMBL" id="RLU20588.1"/>
    </source>
</evidence>
<evidence type="ECO:0000313" key="2">
    <source>
        <dbReference type="EMBL" id="EZA57104.1"/>
    </source>
</evidence>
<dbReference type="Proteomes" id="UP000053097">
    <property type="component" value="Unassembled WGS sequence"/>
</dbReference>
<reference evidence="3" key="3">
    <citation type="submission" date="2018-07" db="EMBL/GenBank/DDBJ databases">
        <authorList>
            <person name="Mckenzie S.K."/>
            <person name="Kronauer D.J.C."/>
        </authorList>
    </citation>
    <scope>NUCLEOTIDE SEQUENCE</scope>
    <source>
        <strain evidence="3">Clonal line C1</strain>
    </source>
</reference>
<evidence type="ECO:0008006" key="5">
    <source>
        <dbReference type="Google" id="ProtNLM"/>
    </source>
</evidence>
<accession>A0A026WPW0</accession>
<protein>
    <recommendedName>
        <fullName evidence="5">Zinc finger protein</fullName>
    </recommendedName>
</protein>
<dbReference type="OMA" id="PVYKHIF"/>
<dbReference type="OrthoDB" id="7699235at2759"/>
<dbReference type="PANTHER" id="PTHR47771:SF13">
    <property type="entry name" value="HDC01644"/>
    <property type="match status" value="1"/>
</dbReference>
<sequence>MLRLHSLVLAACLLTKTTYSSLTEANSGWHGVSSYGTMNYGSTGHDANIHQDLSSYGLYSSYGNAADFHGKLNHGFSEAHIQHTLAQSVPISEHVEVTKPVAVPVIKNIGVPVAHPVTIPVPHPVAIAVAQPYPVHVPYAQPIAVPVVKTIAIPVEKKVPYPVEKIIPVPVEKAVPITVEKHVPVPVEKPYPIHIPVYKHIFHRKTKNNIHAHGWA</sequence>
<feature type="signal peptide" evidence="1">
    <location>
        <begin position="1"/>
        <end position="20"/>
    </location>
</feature>
<keyword evidence="4" id="KW-1185">Reference proteome</keyword>
<dbReference type="STRING" id="2015173.A0A026WPW0"/>
<evidence type="ECO:0000256" key="1">
    <source>
        <dbReference type="SAM" id="SignalP"/>
    </source>
</evidence>
<feature type="chain" id="PRO_5036289149" description="Zinc finger protein" evidence="1">
    <location>
        <begin position="21"/>
        <end position="216"/>
    </location>
</feature>